<dbReference type="EMBL" id="CAJPWZ010001517">
    <property type="protein sequence ID" value="CAG2217249.1"/>
    <property type="molecule type" value="Genomic_DNA"/>
</dbReference>
<evidence type="ECO:0000313" key="2">
    <source>
        <dbReference type="Proteomes" id="UP000683360"/>
    </source>
</evidence>
<reference evidence="1" key="1">
    <citation type="submission" date="2021-03" db="EMBL/GenBank/DDBJ databases">
        <authorList>
            <person name="Bekaert M."/>
        </authorList>
    </citation>
    <scope>NUCLEOTIDE SEQUENCE</scope>
</reference>
<dbReference type="OrthoDB" id="6141295at2759"/>
<proteinExistence type="predicted"/>
<protein>
    <submittedName>
        <fullName evidence="1">Uncharacterized protein</fullName>
    </submittedName>
</protein>
<keyword evidence="2" id="KW-1185">Reference proteome</keyword>
<accession>A0A8S3SJZ5</accession>
<organism evidence="1 2">
    <name type="scientific">Mytilus edulis</name>
    <name type="common">Blue mussel</name>
    <dbReference type="NCBI Taxonomy" id="6550"/>
    <lineage>
        <taxon>Eukaryota</taxon>
        <taxon>Metazoa</taxon>
        <taxon>Spiralia</taxon>
        <taxon>Lophotrochozoa</taxon>
        <taxon>Mollusca</taxon>
        <taxon>Bivalvia</taxon>
        <taxon>Autobranchia</taxon>
        <taxon>Pteriomorphia</taxon>
        <taxon>Mytilida</taxon>
        <taxon>Mytiloidea</taxon>
        <taxon>Mytilidae</taxon>
        <taxon>Mytilinae</taxon>
        <taxon>Mytilus</taxon>
    </lineage>
</organism>
<name>A0A8S3SJZ5_MYTED</name>
<sequence length="172" mass="19305">MKQKISYYQGKTTTREFEYHWDLELPYHCSVTSGTACAPFVSVQSDITNNPVITFSWGGWSDDMSGISQYQYQLFDMGKGDGGLMDGANSAGSGTLPDGKTSLRNNVANEYYDLFASFGLSWCPGHYRRGGYSWCIFGTLPFRFSRRLRLLSDTHNACFQIYIDEVAGDTTL</sequence>
<dbReference type="AlphaFoldDB" id="A0A8S3SJZ5"/>
<evidence type="ECO:0000313" key="1">
    <source>
        <dbReference type="EMBL" id="CAG2217249.1"/>
    </source>
</evidence>
<dbReference type="Proteomes" id="UP000683360">
    <property type="component" value="Unassembled WGS sequence"/>
</dbReference>
<comment type="caution">
    <text evidence="1">The sequence shown here is derived from an EMBL/GenBank/DDBJ whole genome shotgun (WGS) entry which is preliminary data.</text>
</comment>
<gene>
    <name evidence="1" type="ORF">MEDL_30942</name>
</gene>